<gene>
    <name evidence="1" type="ORF">BW892_24965</name>
    <name evidence="2" type="ORF">COM96_27655</name>
</gene>
<organism evidence="1 3">
    <name type="scientific">Bacillus cereus</name>
    <dbReference type="NCBI Taxonomy" id="1396"/>
    <lineage>
        <taxon>Bacteria</taxon>
        <taxon>Bacillati</taxon>
        <taxon>Bacillota</taxon>
        <taxon>Bacilli</taxon>
        <taxon>Bacillales</taxon>
        <taxon>Bacillaceae</taxon>
        <taxon>Bacillus</taxon>
        <taxon>Bacillus cereus group</taxon>
    </lineage>
</organism>
<evidence type="ECO:0000313" key="1">
    <source>
        <dbReference type="EMBL" id="OOR19795.1"/>
    </source>
</evidence>
<proteinExistence type="predicted"/>
<reference evidence="2 4" key="2">
    <citation type="submission" date="2017-09" db="EMBL/GenBank/DDBJ databases">
        <title>Large-scale bioinformatics analysis of Bacillus genomes uncovers conserved roles of natural products in bacterial physiology.</title>
        <authorList>
            <consortium name="Agbiome Team Llc"/>
            <person name="Bleich R.M."/>
            <person name="Grubbs K.J."/>
            <person name="Santa Maria K.C."/>
            <person name="Allen S.E."/>
            <person name="Farag S."/>
            <person name="Shank E.A."/>
            <person name="Bowers A."/>
        </authorList>
    </citation>
    <scope>NUCLEOTIDE SEQUENCE [LARGE SCALE GENOMIC DNA]</scope>
    <source>
        <strain evidence="2 4">AFS096845</strain>
    </source>
</reference>
<protein>
    <submittedName>
        <fullName evidence="2">Fur-regulated basic protein FbpA</fullName>
    </submittedName>
</protein>
<accession>A0A1S9UBZ2</accession>
<name>A0A1S9UBZ2_BACCE</name>
<dbReference type="Pfam" id="PF13076">
    <property type="entry name" value="Fur_reg_FbpA"/>
    <property type="match status" value="1"/>
</dbReference>
<evidence type="ECO:0000313" key="4">
    <source>
        <dbReference type="Proteomes" id="UP000220006"/>
    </source>
</evidence>
<evidence type="ECO:0000313" key="2">
    <source>
        <dbReference type="EMBL" id="PEC18975.1"/>
    </source>
</evidence>
<dbReference type="Proteomes" id="UP000191124">
    <property type="component" value="Unassembled WGS sequence"/>
</dbReference>
<dbReference type="Proteomes" id="UP000220006">
    <property type="component" value="Unassembled WGS sequence"/>
</dbReference>
<dbReference type="InterPro" id="IPR025072">
    <property type="entry name" value="Fur_reg_FbpA"/>
</dbReference>
<dbReference type="RefSeq" id="WP_078181894.1">
    <property type="nucleotide sequence ID" value="NZ_MUAL01000093.1"/>
</dbReference>
<dbReference type="EMBL" id="NVLK01000092">
    <property type="protein sequence ID" value="PEC18975.1"/>
    <property type="molecule type" value="Genomic_DNA"/>
</dbReference>
<dbReference type="EMBL" id="MUAL01000093">
    <property type="protein sequence ID" value="OOR19795.1"/>
    <property type="molecule type" value="Genomic_DNA"/>
</dbReference>
<comment type="caution">
    <text evidence="1">The sequence shown here is derived from an EMBL/GenBank/DDBJ whole genome shotgun (WGS) entry which is preliminary data.</text>
</comment>
<sequence>MKVCKRPKKARTTYLSCGKKKQRIISQLIDCGFYKDGRRQLYGLEPSELEKHLKKIKKERVILHS</sequence>
<reference evidence="1 3" key="1">
    <citation type="submission" date="2017-01" db="EMBL/GenBank/DDBJ databases">
        <title>Bacillus cereus isolates.</title>
        <authorList>
            <person name="Beno S.M."/>
        </authorList>
    </citation>
    <scope>NUCLEOTIDE SEQUENCE [LARGE SCALE GENOMIC DNA]</scope>
    <source>
        <strain evidence="1 3">FSL M7-1219</strain>
    </source>
</reference>
<evidence type="ECO:0000313" key="3">
    <source>
        <dbReference type="Proteomes" id="UP000191124"/>
    </source>
</evidence>
<dbReference type="AlphaFoldDB" id="A0A1S9UBZ2"/>